<evidence type="ECO:0000313" key="2">
    <source>
        <dbReference type="EMBL" id="KAF9488911.1"/>
    </source>
</evidence>
<gene>
    <name evidence="2" type="ORF">BDN71DRAFT_1512613</name>
</gene>
<proteinExistence type="predicted"/>
<protein>
    <submittedName>
        <fullName evidence="2">Uncharacterized protein</fullName>
    </submittedName>
</protein>
<dbReference type="EMBL" id="MU154691">
    <property type="protein sequence ID" value="KAF9488911.1"/>
    <property type="molecule type" value="Genomic_DNA"/>
</dbReference>
<evidence type="ECO:0000256" key="1">
    <source>
        <dbReference type="SAM" id="MobiDB-lite"/>
    </source>
</evidence>
<reference evidence="2" key="1">
    <citation type="submission" date="2020-11" db="EMBL/GenBank/DDBJ databases">
        <authorList>
            <consortium name="DOE Joint Genome Institute"/>
            <person name="Ahrendt S."/>
            <person name="Riley R."/>
            <person name="Andreopoulos W."/>
            <person name="Labutti K."/>
            <person name="Pangilinan J."/>
            <person name="Ruiz-Duenas F.J."/>
            <person name="Barrasa J.M."/>
            <person name="Sanchez-Garcia M."/>
            <person name="Camarero S."/>
            <person name="Miyauchi S."/>
            <person name="Serrano A."/>
            <person name="Linde D."/>
            <person name="Babiker R."/>
            <person name="Drula E."/>
            <person name="Ayuso-Fernandez I."/>
            <person name="Pacheco R."/>
            <person name="Padilla G."/>
            <person name="Ferreira P."/>
            <person name="Barriuso J."/>
            <person name="Kellner H."/>
            <person name="Castanera R."/>
            <person name="Alfaro M."/>
            <person name="Ramirez L."/>
            <person name="Pisabarro A.G."/>
            <person name="Kuo A."/>
            <person name="Tritt A."/>
            <person name="Lipzen A."/>
            <person name="He G."/>
            <person name="Yan M."/>
            <person name="Ng V."/>
            <person name="Cullen D."/>
            <person name="Martin F."/>
            <person name="Rosso M.-N."/>
            <person name="Henrissat B."/>
            <person name="Hibbett D."/>
            <person name="Martinez A.T."/>
            <person name="Grigoriev I.V."/>
        </authorList>
    </citation>
    <scope>NUCLEOTIDE SEQUENCE</scope>
    <source>
        <strain evidence="2">ATCC 90797</strain>
    </source>
</reference>
<sequence length="212" mass="23895">MSNTVLTLSTPSPISKYQIPDTIPFRLPAPARHAQARLPVSHRPPPYPFSQYPLIRRYIADQAPLQRQSSNIPTPTPPDAIRGVRLGRNGNSLRACKTSASPSKRHPSRHHVLRGPPVPAFPTPLACLPRWPSLGAQSTELHSTPIFKYKYKYKSRFIRCRYIDISQLSLAACDLRLSAFDLSRLAHDLRTALELPLPLPLYHQNDRTSAER</sequence>
<name>A0A9P5ZNB7_PLEER</name>
<feature type="region of interest" description="Disordered" evidence="1">
    <location>
        <begin position="66"/>
        <end position="86"/>
    </location>
</feature>
<evidence type="ECO:0000313" key="3">
    <source>
        <dbReference type="Proteomes" id="UP000807025"/>
    </source>
</evidence>
<organism evidence="2 3">
    <name type="scientific">Pleurotus eryngii</name>
    <name type="common">Boletus of the steppes</name>
    <dbReference type="NCBI Taxonomy" id="5323"/>
    <lineage>
        <taxon>Eukaryota</taxon>
        <taxon>Fungi</taxon>
        <taxon>Dikarya</taxon>
        <taxon>Basidiomycota</taxon>
        <taxon>Agaricomycotina</taxon>
        <taxon>Agaricomycetes</taxon>
        <taxon>Agaricomycetidae</taxon>
        <taxon>Agaricales</taxon>
        <taxon>Pleurotineae</taxon>
        <taxon>Pleurotaceae</taxon>
        <taxon>Pleurotus</taxon>
    </lineage>
</organism>
<keyword evidence="3" id="KW-1185">Reference proteome</keyword>
<comment type="caution">
    <text evidence="2">The sequence shown here is derived from an EMBL/GenBank/DDBJ whole genome shotgun (WGS) entry which is preliminary data.</text>
</comment>
<dbReference type="AlphaFoldDB" id="A0A9P5ZNB7"/>
<accession>A0A9P5ZNB7</accession>
<dbReference type="Proteomes" id="UP000807025">
    <property type="component" value="Unassembled WGS sequence"/>
</dbReference>